<dbReference type="RefSeq" id="WP_219502968.1">
    <property type="nucleotide sequence ID" value="NZ_JAHXDN010000003.1"/>
</dbReference>
<comment type="caution">
    <text evidence="1">The sequence shown here is derived from an EMBL/GenBank/DDBJ whole genome shotgun (WGS) entry which is preliminary data.</text>
</comment>
<evidence type="ECO:0000313" key="1">
    <source>
        <dbReference type="EMBL" id="MBW4708662.1"/>
    </source>
</evidence>
<keyword evidence="2" id="KW-1185">Reference proteome</keyword>
<accession>A0A9X1FWL8</accession>
<protein>
    <recommendedName>
        <fullName evidence="3">Helix-turn-helix domain-containing protein</fullName>
    </recommendedName>
</protein>
<evidence type="ECO:0000313" key="2">
    <source>
        <dbReference type="Proteomes" id="UP001138661"/>
    </source>
</evidence>
<gene>
    <name evidence="1" type="ORF">KX928_12790</name>
</gene>
<organism evidence="1 2">
    <name type="scientific">Roseobacter insulae</name>
    <dbReference type="NCBI Taxonomy" id="2859783"/>
    <lineage>
        <taxon>Bacteria</taxon>
        <taxon>Pseudomonadati</taxon>
        <taxon>Pseudomonadota</taxon>
        <taxon>Alphaproteobacteria</taxon>
        <taxon>Rhodobacterales</taxon>
        <taxon>Roseobacteraceae</taxon>
        <taxon>Roseobacter</taxon>
    </lineage>
</organism>
<dbReference type="EMBL" id="JAHXDN010000003">
    <property type="protein sequence ID" value="MBW4708662.1"/>
    <property type="molecule type" value="Genomic_DNA"/>
</dbReference>
<reference evidence="1" key="1">
    <citation type="submission" date="2021-07" db="EMBL/GenBank/DDBJ databases">
        <title>Roseobacter insulae sp. nov., isolated from a tidal flat.</title>
        <authorList>
            <person name="Park S."/>
            <person name="Yoon J.-H."/>
        </authorList>
    </citation>
    <scope>NUCLEOTIDE SEQUENCE</scope>
    <source>
        <strain evidence="1">YSTF-M11</strain>
    </source>
</reference>
<name>A0A9X1FWL8_9RHOB</name>
<dbReference type="AlphaFoldDB" id="A0A9X1FWL8"/>
<proteinExistence type="predicted"/>
<sequence>MNNASLGKSDRLQRTLKVLQDTRGRISTRSLMRKANICAVNSVIAELRENGADILCEQEVKNGERRFYYTLLKSPEA</sequence>
<dbReference type="Proteomes" id="UP001138661">
    <property type="component" value="Unassembled WGS sequence"/>
</dbReference>
<evidence type="ECO:0008006" key="3">
    <source>
        <dbReference type="Google" id="ProtNLM"/>
    </source>
</evidence>